<dbReference type="Gene3D" id="3.40.50.150">
    <property type="entry name" value="Vaccinia Virus protein VP39"/>
    <property type="match status" value="1"/>
</dbReference>
<gene>
    <name evidence="8" type="ORF">E3N88_04081</name>
</gene>
<evidence type="ECO:0000256" key="3">
    <source>
        <dbReference type="ARBA" id="ARBA00022691"/>
    </source>
</evidence>
<sequence>MQDSDEQSRGLLQSQAHIWSHIFSFINSMTLKCAIELQIPDIINRHGTPMLLSELVEALSISKEKSNFLYRLMRMLVHSGFFVKQSVSITRGSDEEEEGYLLAPASKLFLKEDPLCMRPFVLAMLDPILMDPWQHMSKWFQNDDINSFQTTHGKMVWDFTFQEPVLNKLFNEAMATDARLVSQVLLKHYGGVFEGIDSIVDVGGGTGNLAKSIAEAFPNISCISFDLPHVVKGLDGSKNLTYVGGDMFEAIPKANAVMMKWILHDWNDEECIKILVRCKEAILSKDNGGKLIIMDMVVINDEPDNKTLETQLQYDMLMMTTVAGKERTEKEWAKLFSDAGFSNYKITPVLGLRSIIEVYP</sequence>
<proteinExistence type="inferred from homology"/>
<reference evidence="8 9" key="1">
    <citation type="submission" date="2019-05" db="EMBL/GenBank/DDBJ databases">
        <title>Mikania micrantha, genome provides insights into the molecular mechanism of rapid growth.</title>
        <authorList>
            <person name="Liu B."/>
        </authorList>
    </citation>
    <scope>NUCLEOTIDE SEQUENCE [LARGE SCALE GENOMIC DNA]</scope>
    <source>
        <strain evidence="8">NLD-2019</strain>
        <tissue evidence="8">Leaf</tissue>
    </source>
</reference>
<dbReference type="Pfam" id="PF08100">
    <property type="entry name" value="Dimerisation"/>
    <property type="match status" value="1"/>
</dbReference>
<evidence type="ECO:0000256" key="1">
    <source>
        <dbReference type="ARBA" id="ARBA00022603"/>
    </source>
</evidence>
<dbReference type="FunFam" id="3.40.50.150:FF:000057">
    <property type="entry name" value="O-methyltransferase ZRP4"/>
    <property type="match status" value="1"/>
</dbReference>
<dbReference type="Proteomes" id="UP000326396">
    <property type="component" value="Linkage Group LG10"/>
</dbReference>
<comment type="similarity">
    <text evidence="4">Belongs to the class I-like SAM-binding methyltransferase superfamily. Cation-independent O-methyltransferase family. COMT subfamily.</text>
</comment>
<keyword evidence="9" id="KW-1185">Reference proteome</keyword>
<comment type="caution">
    <text evidence="8">The sequence shown here is derived from an EMBL/GenBank/DDBJ whole genome shotgun (WGS) entry which is preliminary data.</text>
</comment>
<dbReference type="FunFam" id="1.10.10.10:FF:000213">
    <property type="entry name" value="Coniferyl alcohol 9-O-methyltransferase"/>
    <property type="match status" value="1"/>
</dbReference>
<dbReference type="SUPFAM" id="SSF53335">
    <property type="entry name" value="S-adenosyl-L-methionine-dependent methyltransferases"/>
    <property type="match status" value="1"/>
</dbReference>
<dbReference type="SUPFAM" id="SSF46785">
    <property type="entry name" value="Winged helix' DNA-binding domain"/>
    <property type="match status" value="1"/>
</dbReference>
<keyword evidence="1" id="KW-0489">Methyltransferase</keyword>
<organism evidence="8 9">
    <name type="scientific">Mikania micrantha</name>
    <name type="common">bitter vine</name>
    <dbReference type="NCBI Taxonomy" id="192012"/>
    <lineage>
        <taxon>Eukaryota</taxon>
        <taxon>Viridiplantae</taxon>
        <taxon>Streptophyta</taxon>
        <taxon>Embryophyta</taxon>
        <taxon>Tracheophyta</taxon>
        <taxon>Spermatophyta</taxon>
        <taxon>Magnoliopsida</taxon>
        <taxon>eudicotyledons</taxon>
        <taxon>Gunneridae</taxon>
        <taxon>Pentapetalae</taxon>
        <taxon>asterids</taxon>
        <taxon>campanulids</taxon>
        <taxon>Asterales</taxon>
        <taxon>Asteraceae</taxon>
        <taxon>Asteroideae</taxon>
        <taxon>Heliantheae alliance</taxon>
        <taxon>Eupatorieae</taxon>
        <taxon>Mikania</taxon>
    </lineage>
</organism>
<dbReference type="AlphaFoldDB" id="A0A5N6PUC1"/>
<dbReference type="GO" id="GO:0008757">
    <property type="term" value="F:S-adenosylmethionine-dependent methyltransferase activity"/>
    <property type="evidence" value="ECO:0007669"/>
    <property type="project" value="UniProtKB-ARBA"/>
</dbReference>
<accession>A0A5N6PUC1</accession>
<evidence type="ECO:0000259" key="6">
    <source>
        <dbReference type="Pfam" id="PF00891"/>
    </source>
</evidence>
<keyword evidence="3" id="KW-0949">S-adenosyl-L-methionine</keyword>
<dbReference type="Gene3D" id="1.10.10.10">
    <property type="entry name" value="Winged helix-like DNA-binding domain superfamily/Winged helix DNA-binding domain"/>
    <property type="match status" value="1"/>
</dbReference>
<dbReference type="OrthoDB" id="2410195at2759"/>
<feature type="active site" description="Proton acceptor" evidence="5">
    <location>
        <position position="264"/>
    </location>
</feature>
<dbReference type="PIRSF" id="PIRSF005739">
    <property type="entry name" value="O-mtase"/>
    <property type="match status" value="1"/>
</dbReference>
<name>A0A5N6PUC1_9ASTR</name>
<dbReference type="InterPro" id="IPR029063">
    <property type="entry name" value="SAM-dependent_MTases_sf"/>
</dbReference>
<dbReference type="InterPro" id="IPR001077">
    <property type="entry name" value="COMT_C"/>
</dbReference>
<feature type="domain" description="O-methyltransferase C-terminal" evidence="6">
    <location>
        <begin position="133"/>
        <end position="342"/>
    </location>
</feature>
<dbReference type="PANTHER" id="PTHR11746">
    <property type="entry name" value="O-METHYLTRANSFERASE"/>
    <property type="match status" value="1"/>
</dbReference>
<dbReference type="GO" id="GO:0008171">
    <property type="term" value="F:O-methyltransferase activity"/>
    <property type="evidence" value="ECO:0007669"/>
    <property type="project" value="InterPro"/>
</dbReference>
<dbReference type="InterPro" id="IPR016461">
    <property type="entry name" value="COMT-like"/>
</dbReference>
<evidence type="ECO:0000256" key="4">
    <source>
        <dbReference type="ARBA" id="ARBA00034481"/>
    </source>
</evidence>
<dbReference type="Pfam" id="PF00891">
    <property type="entry name" value="Methyltransf_2"/>
    <property type="match status" value="1"/>
</dbReference>
<dbReference type="GO" id="GO:0032259">
    <property type="term" value="P:methylation"/>
    <property type="evidence" value="ECO:0007669"/>
    <property type="project" value="UniProtKB-KW"/>
</dbReference>
<evidence type="ECO:0008006" key="10">
    <source>
        <dbReference type="Google" id="ProtNLM"/>
    </source>
</evidence>
<dbReference type="InterPro" id="IPR012967">
    <property type="entry name" value="COMT_dimerisation"/>
</dbReference>
<keyword evidence="2" id="KW-0808">Transferase</keyword>
<dbReference type="EMBL" id="SZYD01000002">
    <property type="protein sequence ID" value="KAD7116813.1"/>
    <property type="molecule type" value="Genomic_DNA"/>
</dbReference>
<protein>
    <recommendedName>
        <fullName evidence="10">O-methyltransferase domain-containing protein</fullName>
    </recommendedName>
</protein>
<dbReference type="InterPro" id="IPR036388">
    <property type="entry name" value="WH-like_DNA-bd_sf"/>
</dbReference>
<evidence type="ECO:0000256" key="5">
    <source>
        <dbReference type="PIRSR" id="PIRSR005739-1"/>
    </source>
</evidence>
<evidence type="ECO:0000313" key="8">
    <source>
        <dbReference type="EMBL" id="KAD7116813.1"/>
    </source>
</evidence>
<evidence type="ECO:0000259" key="7">
    <source>
        <dbReference type="Pfam" id="PF08100"/>
    </source>
</evidence>
<evidence type="ECO:0000256" key="2">
    <source>
        <dbReference type="ARBA" id="ARBA00022679"/>
    </source>
</evidence>
<dbReference type="GO" id="GO:0046983">
    <property type="term" value="F:protein dimerization activity"/>
    <property type="evidence" value="ECO:0007669"/>
    <property type="project" value="InterPro"/>
</dbReference>
<feature type="domain" description="O-methyltransferase dimerisation" evidence="7">
    <location>
        <begin position="19"/>
        <end position="111"/>
    </location>
</feature>
<dbReference type="InterPro" id="IPR036390">
    <property type="entry name" value="WH_DNA-bd_sf"/>
</dbReference>
<evidence type="ECO:0000313" key="9">
    <source>
        <dbReference type="Proteomes" id="UP000326396"/>
    </source>
</evidence>
<dbReference type="PROSITE" id="PS51683">
    <property type="entry name" value="SAM_OMT_II"/>
    <property type="match status" value="1"/>
</dbReference>